<dbReference type="RefSeq" id="WP_109683652.1">
    <property type="nucleotide sequence ID" value="NZ_QGDN01000001.1"/>
</dbReference>
<evidence type="ECO:0000313" key="3">
    <source>
        <dbReference type="Proteomes" id="UP000250028"/>
    </source>
</evidence>
<evidence type="ECO:0000256" key="1">
    <source>
        <dbReference type="SAM" id="MobiDB-lite"/>
    </source>
</evidence>
<accession>A0A2Y8ZKF4</accession>
<proteinExistence type="predicted"/>
<feature type="region of interest" description="Disordered" evidence="1">
    <location>
        <begin position="25"/>
        <end position="60"/>
    </location>
</feature>
<reference evidence="3" key="1">
    <citation type="submission" date="2016-10" db="EMBL/GenBank/DDBJ databases">
        <authorList>
            <person name="Varghese N."/>
            <person name="Submissions S."/>
        </authorList>
    </citation>
    <scope>NUCLEOTIDE SEQUENCE [LARGE SCALE GENOMIC DNA]</scope>
    <source>
        <strain evidence="3">DSM 22951</strain>
    </source>
</reference>
<name>A0A2Y8ZKF4_9MICO</name>
<protein>
    <submittedName>
        <fullName evidence="2">Uncharacterized protein</fullName>
    </submittedName>
</protein>
<keyword evidence="3" id="KW-1185">Reference proteome</keyword>
<sequence>MAVLIAVIALLAVMMGIVLVTGRRSRYDGSGDPNTDLQVARSHMDRQRQNGTSFGGTPPF</sequence>
<evidence type="ECO:0000313" key="2">
    <source>
        <dbReference type="EMBL" id="SSA32880.1"/>
    </source>
</evidence>
<dbReference type="Proteomes" id="UP000250028">
    <property type="component" value="Unassembled WGS sequence"/>
</dbReference>
<dbReference type="AlphaFoldDB" id="A0A2Y8ZKF4"/>
<gene>
    <name evidence="2" type="ORF">SAMN04489750_0145</name>
</gene>
<organism evidence="2 3">
    <name type="scientific">Branchiibius hedensis</name>
    <dbReference type="NCBI Taxonomy" id="672460"/>
    <lineage>
        <taxon>Bacteria</taxon>
        <taxon>Bacillati</taxon>
        <taxon>Actinomycetota</taxon>
        <taxon>Actinomycetes</taxon>
        <taxon>Micrococcales</taxon>
        <taxon>Dermacoccaceae</taxon>
        <taxon>Branchiibius</taxon>
    </lineage>
</organism>
<dbReference type="EMBL" id="UESZ01000001">
    <property type="protein sequence ID" value="SSA32880.1"/>
    <property type="molecule type" value="Genomic_DNA"/>
</dbReference>